<protein>
    <recommendedName>
        <fullName evidence="4">Small auxin up regulated protein</fullName>
    </recommendedName>
</protein>
<dbReference type="GO" id="GO:0009733">
    <property type="term" value="P:response to auxin"/>
    <property type="evidence" value="ECO:0007669"/>
    <property type="project" value="InterPro"/>
</dbReference>
<name>A0AAN9XVJ6_PSOTE</name>
<comment type="similarity">
    <text evidence="1">Belongs to the ARG7 family.</text>
</comment>
<organism evidence="2 3">
    <name type="scientific">Psophocarpus tetragonolobus</name>
    <name type="common">Winged bean</name>
    <name type="synonym">Dolichos tetragonolobus</name>
    <dbReference type="NCBI Taxonomy" id="3891"/>
    <lineage>
        <taxon>Eukaryota</taxon>
        <taxon>Viridiplantae</taxon>
        <taxon>Streptophyta</taxon>
        <taxon>Embryophyta</taxon>
        <taxon>Tracheophyta</taxon>
        <taxon>Spermatophyta</taxon>
        <taxon>Magnoliopsida</taxon>
        <taxon>eudicotyledons</taxon>
        <taxon>Gunneridae</taxon>
        <taxon>Pentapetalae</taxon>
        <taxon>rosids</taxon>
        <taxon>fabids</taxon>
        <taxon>Fabales</taxon>
        <taxon>Fabaceae</taxon>
        <taxon>Papilionoideae</taxon>
        <taxon>50 kb inversion clade</taxon>
        <taxon>NPAAA clade</taxon>
        <taxon>indigoferoid/millettioid clade</taxon>
        <taxon>Phaseoleae</taxon>
        <taxon>Psophocarpus</taxon>
    </lineage>
</organism>
<comment type="caution">
    <text evidence="2">The sequence shown here is derived from an EMBL/GenBank/DDBJ whole genome shotgun (WGS) entry which is preliminary data.</text>
</comment>
<dbReference type="Pfam" id="PF02519">
    <property type="entry name" value="Auxin_inducible"/>
    <property type="match status" value="1"/>
</dbReference>
<keyword evidence="3" id="KW-1185">Reference proteome</keyword>
<dbReference type="PANTHER" id="PTHR31374">
    <property type="entry name" value="AUXIN-INDUCED PROTEIN-LIKE-RELATED"/>
    <property type="match status" value="1"/>
</dbReference>
<dbReference type="InterPro" id="IPR003676">
    <property type="entry name" value="SAUR_fam"/>
</dbReference>
<evidence type="ECO:0008006" key="4">
    <source>
        <dbReference type="Google" id="ProtNLM"/>
    </source>
</evidence>
<sequence length="107" mass="12393">MNRLNIWILEVITNLACPGEFKNIAKMPKYLQGEQEMRKAPKGQFVVYVGKELRRFTLPLSYLKNPTFQKLLKKSAEEYGYSNSRGIVLPCDQSTFETFINSSNLRI</sequence>
<dbReference type="Proteomes" id="UP001386955">
    <property type="component" value="Unassembled WGS sequence"/>
</dbReference>
<reference evidence="2 3" key="1">
    <citation type="submission" date="2024-01" db="EMBL/GenBank/DDBJ databases">
        <title>The genomes of 5 underutilized Papilionoideae crops provide insights into root nodulation and disease resistanc.</title>
        <authorList>
            <person name="Jiang F."/>
        </authorList>
    </citation>
    <scope>NUCLEOTIDE SEQUENCE [LARGE SCALE GENOMIC DNA]</scope>
    <source>
        <strain evidence="2">DUOXIRENSHENG_FW03</strain>
        <tissue evidence="2">Leaves</tissue>
    </source>
</reference>
<gene>
    <name evidence="2" type="ORF">VNO78_02228</name>
</gene>
<dbReference type="PANTHER" id="PTHR31374:SF281">
    <property type="entry name" value="INDOLE-3-ACETIC ACID-INDUCED PROTEIN ARG7-LIKE"/>
    <property type="match status" value="1"/>
</dbReference>
<evidence type="ECO:0000256" key="1">
    <source>
        <dbReference type="ARBA" id="ARBA00006974"/>
    </source>
</evidence>
<dbReference type="AlphaFoldDB" id="A0AAN9XVJ6"/>
<accession>A0AAN9XVJ6</accession>
<dbReference type="EMBL" id="JAYMYS010000001">
    <property type="protein sequence ID" value="KAK7410957.1"/>
    <property type="molecule type" value="Genomic_DNA"/>
</dbReference>
<evidence type="ECO:0000313" key="2">
    <source>
        <dbReference type="EMBL" id="KAK7410957.1"/>
    </source>
</evidence>
<proteinExistence type="inferred from homology"/>
<evidence type="ECO:0000313" key="3">
    <source>
        <dbReference type="Proteomes" id="UP001386955"/>
    </source>
</evidence>